<organism evidence="1 2">
    <name type="scientific">Campylobacter devanensis</name>
    <dbReference type="NCBI Taxonomy" id="3161138"/>
    <lineage>
        <taxon>Bacteria</taxon>
        <taxon>Pseudomonadati</taxon>
        <taxon>Campylobacterota</taxon>
        <taxon>Epsilonproteobacteria</taxon>
        <taxon>Campylobacterales</taxon>
        <taxon>Campylobacteraceae</taxon>
        <taxon>Campylobacter</taxon>
    </lineage>
</organism>
<dbReference type="STRING" id="1660064.CIGN_0297"/>
<accession>A0A381D7H2</accession>
<dbReference type="EMBL" id="CP018788">
    <property type="protein sequence ID" value="ARQ98607.1"/>
    <property type="molecule type" value="Genomic_DNA"/>
</dbReference>
<dbReference type="Proteomes" id="UP000194309">
    <property type="component" value="Chromosome"/>
</dbReference>
<dbReference type="KEGG" id="cdev:CIGN_0297"/>
<reference evidence="1 2" key="1">
    <citation type="journal article" date="2017" name="Genome Biol. Evol.">
        <title>Comparative Genomic Analysis Identifies a Campylobacter Clade Deficient in Selenium Metabolism.</title>
        <authorList>
            <person name="Miller W.G."/>
            <person name="Yee E."/>
            <person name="Lopes B.S."/>
            <person name="Chapman M.H."/>
            <person name="Huynh S."/>
            <person name="Bono J.L."/>
            <person name="Parker C.T."/>
            <person name="Strachan N.J.C."/>
            <person name="Forbes K.J."/>
        </authorList>
    </citation>
    <scope>NUCLEOTIDE SEQUENCE [LARGE SCALE GENOMIC DNA]</scope>
    <source>
        <strain evidence="1 2">NCTC 13003</strain>
    </source>
</reference>
<accession>A0A1X9SQU9</accession>
<evidence type="ECO:0000313" key="1">
    <source>
        <dbReference type="EMBL" id="ARQ98607.1"/>
    </source>
</evidence>
<dbReference type="AlphaFoldDB" id="A0A1X9SQU9"/>
<evidence type="ECO:0000313" key="2">
    <source>
        <dbReference type="Proteomes" id="UP000194309"/>
    </source>
</evidence>
<dbReference type="OrthoDB" id="5323038at2"/>
<name>A0A1X9SQU9_9BACT</name>
<gene>
    <name evidence="1" type="ORF">CIGN_0297</name>
</gene>
<proteinExistence type="predicted"/>
<dbReference type="InterPro" id="IPR046118">
    <property type="entry name" value="DUF6115"/>
</dbReference>
<keyword evidence="2" id="KW-1185">Reference proteome</keyword>
<sequence length="175" mass="20028">MSNELLLYVAFVLLLGVFGAIFWLRDKQVNLKFAKFELAIEGLIKENYQLKKQLTELAQTPPPVLQNPVDMSQIEHQIDIKISEGLSHKIAPIIENVRIIEQSVNEIKDDQLDRLYNLEERTKSISKITPPSFEVSNESKVVEMYRAGKSPEMIAKDLQLGVGQVTMILKFKKEM</sequence>
<protein>
    <submittedName>
        <fullName evidence="1">Uncharacterized protein</fullName>
    </submittedName>
</protein>
<dbReference type="Pfam" id="PF19610">
    <property type="entry name" value="DUF6115"/>
    <property type="match status" value="1"/>
</dbReference>